<keyword evidence="3" id="KW-0614">Plasmid</keyword>
<dbReference type="AlphaFoldDB" id="A0A1P8V0P4"/>
<keyword evidence="4" id="KW-1185">Reference proteome</keyword>
<dbReference type="InterPro" id="IPR052513">
    <property type="entry name" value="Thioester_dehydratase-like"/>
</dbReference>
<feature type="domain" description="ChsH2 rubredoxin-like zinc ribbon" evidence="2">
    <location>
        <begin position="14"/>
        <end position="50"/>
    </location>
</feature>
<dbReference type="InterPro" id="IPR022002">
    <property type="entry name" value="ChsH2_Znr"/>
</dbReference>
<reference evidence="3 4" key="1">
    <citation type="submission" date="2016-04" db="EMBL/GenBank/DDBJ databases">
        <title>Deep-sea bacteria in the southern Pacific.</title>
        <authorList>
            <person name="Tang K."/>
        </authorList>
    </citation>
    <scope>NUCLEOTIDE SEQUENCE [LARGE SCALE GENOMIC DNA]</scope>
    <source>
        <strain evidence="3 4">JLT2014</strain>
        <plasmid evidence="4">ppaby4</plasmid>
    </source>
</reference>
<geneLocation type="plasmid" evidence="4">
    <name>ppaby4</name>
</geneLocation>
<dbReference type="EMBL" id="CP015095">
    <property type="protein sequence ID" value="APZ55222.1"/>
    <property type="molecule type" value="Genomic_DNA"/>
</dbReference>
<evidence type="ECO:0000313" key="4">
    <source>
        <dbReference type="Proteomes" id="UP000187059"/>
    </source>
</evidence>
<name>A0A1P8V0P4_9RHOB</name>
<gene>
    <name evidence="3" type="ORF">Ga0080574_TMP4940</name>
</gene>
<dbReference type="Gene3D" id="6.10.30.10">
    <property type="match status" value="1"/>
</dbReference>
<proteinExistence type="predicted"/>
<dbReference type="Pfam" id="PF12172">
    <property type="entry name" value="zf-ChsH2"/>
    <property type="match status" value="1"/>
</dbReference>
<dbReference type="PANTHER" id="PTHR34075:SF5">
    <property type="entry name" value="BLR3430 PROTEIN"/>
    <property type="match status" value="1"/>
</dbReference>
<dbReference type="RefSeq" id="WP_236016718.1">
    <property type="nucleotide sequence ID" value="NZ_CP015095.1"/>
</dbReference>
<organism evidence="3 4">
    <name type="scientific">Salipiger abyssi</name>
    <dbReference type="NCBI Taxonomy" id="1250539"/>
    <lineage>
        <taxon>Bacteria</taxon>
        <taxon>Pseudomonadati</taxon>
        <taxon>Pseudomonadota</taxon>
        <taxon>Alphaproteobacteria</taxon>
        <taxon>Rhodobacterales</taxon>
        <taxon>Roseobacteraceae</taxon>
        <taxon>Salipiger</taxon>
    </lineage>
</organism>
<accession>A0A1P8V0P4</accession>
<dbReference type="Proteomes" id="UP000187059">
    <property type="component" value="Plasmid pPABY4"/>
</dbReference>
<dbReference type="InterPro" id="IPR002878">
    <property type="entry name" value="ChsH2_C"/>
</dbReference>
<dbReference type="SUPFAM" id="SSF50249">
    <property type="entry name" value="Nucleic acid-binding proteins"/>
    <property type="match status" value="1"/>
</dbReference>
<evidence type="ECO:0000313" key="3">
    <source>
        <dbReference type="EMBL" id="APZ55222.1"/>
    </source>
</evidence>
<evidence type="ECO:0000259" key="2">
    <source>
        <dbReference type="Pfam" id="PF12172"/>
    </source>
</evidence>
<dbReference type="PANTHER" id="PTHR34075">
    <property type="entry name" value="BLR3430 PROTEIN"/>
    <property type="match status" value="1"/>
</dbReference>
<dbReference type="KEGG" id="paby:Ga0080574_TMP4940"/>
<dbReference type="Pfam" id="PF01796">
    <property type="entry name" value="OB_ChsH2_C"/>
    <property type="match status" value="1"/>
</dbReference>
<feature type="domain" description="ChsH2 C-terminal OB-fold" evidence="1">
    <location>
        <begin position="51"/>
        <end position="116"/>
    </location>
</feature>
<evidence type="ECO:0008006" key="5">
    <source>
        <dbReference type="Google" id="ProtNLM"/>
    </source>
</evidence>
<dbReference type="InterPro" id="IPR012340">
    <property type="entry name" value="NA-bd_OB-fold"/>
</dbReference>
<protein>
    <recommendedName>
        <fullName evidence="5">Nucleic-acid-binding protein containing a Zn-ribbon</fullName>
    </recommendedName>
</protein>
<evidence type="ECO:0000259" key="1">
    <source>
        <dbReference type="Pfam" id="PF01796"/>
    </source>
</evidence>
<sequence>MTMTFANGDSLEYWKGAEEGKLLFQKCKSCGAVQFPPRHHCATCWEADLDWSESAGTGTVETFTIVRRAPLPAFRDKVPYVVASIIVAEGPRMIAALVGDDALDVKIGDAVTVDFETDHEGNTLPVFRRA</sequence>